<comment type="caution">
    <text evidence="2">The sequence shown here is derived from an EMBL/GenBank/DDBJ whole genome shotgun (WGS) entry which is preliminary data.</text>
</comment>
<dbReference type="AlphaFoldDB" id="A0A371QAU3"/>
<sequence length="178" mass="18894">MATEAEVGELLHQRGWRMAFTVAERVNAWAVLVSVIERGYGDDISVYVIQRGSGCGSIDWWKSPIGNRAERTCRGVRPRSGSVCRCPRITSASPRPSAGGCSPISSRSFPSLLGAPSISPPPGRASAPTLRPRGTTRCTRHTGSTDLVGRVSSRGDSARSSASITGSPTGRWRRSGPS</sequence>
<keyword evidence="3" id="KW-1185">Reference proteome</keyword>
<name>A0A371QAU3_STRIH</name>
<dbReference type="OrthoDB" id="4178485at2"/>
<feature type="compositionally biased region" description="Low complexity" evidence="1">
    <location>
        <begin position="148"/>
        <end position="163"/>
    </location>
</feature>
<reference evidence="2 3" key="1">
    <citation type="submission" date="2018-08" db="EMBL/GenBank/DDBJ databases">
        <title>Streptomyces NEAU-D10 sp. nov., a novel Actinomycete isolated from soil.</title>
        <authorList>
            <person name="Jin L."/>
        </authorList>
    </citation>
    <scope>NUCLEOTIDE SEQUENCE [LARGE SCALE GENOMIC DNA]</scope>
    <source>
        <strain evidence="2 3">NEAU-D10</strain>
    </source>
</reference>
<organism evidence="2 3">
    <name type="scientific">Streptomyces inhibens</name>
    <dbReference type="NCBI Taxonomy" id="2293571"/>
    <lineage>
        <taxon>Bacteria</taxon>
        <taxon>Bacillati</taxon>
        <taxon>Actinomycetota</taxon>
        <taxon>Actinomycetes</taxon>
        <taxon>Kitasatosporales</taxon>
        <taxon>Streptomycetaceae</taxon>
        <taxon>Streptomyces</taxon>
    </lineage>
</organism>
<accession>A0A371QAU3</accession>
<dbReference type="EMBL" id="QUAC01000014">
    <property type="protein sequence ID" value="REK91830.1"/>
    <property type="molecule type" value="Genomic_DNA"/>
</dbReference>
<protein>
    <submittedName>
        <fullName evidence="2">Uncharacterized protein</fullName>
    </submittedName>
</protein>
<evidence type="ECO:0000313" key="2">
    <source>
        <dbReference type="EMBL" id="REK91830.1"/>
    </source>
</evidence>
<dbReference type="Proteomes" id="UP000262477">
    <property type="component" value="Unassembled WGS sequence"/>
</dbReference>
<proteinExistence type="predicted"/>
<evidence type="ECO:0000256" key="1">
    <source>
        <dbReference type="SAM" id="MobiDB-lite"/>
    </source>
</evidence>
<feature type="region of interest" description="Disordered" evidence="1">
    <location>
        <begin position="112"/>
        <end position="178"/>
    </location>
</feature>
<gene>
    <name evidence="2" type="ORF">DY245_01930</name>
</gene>
<evidence type="ECO:0000313" key="3">
    <source>
        <dbReference type="Proteomes" id="UP000262477"/>
    </source>
</evidence>